<gene>
    <name evidence="2" type="ORF">SAMN05660206_104120</name>
</gene>
<reference evidence="2 3" key="1">
    <citation type="submission" date="2016-10" db="EMBL/GenBank/DDBJ databases">
        <authorList>
            <person name="de Groot N.N."/>
        </authorList>
    </citation>
    <scope>NUCLEOTIDE SEQUENCE [LARGE SCALE GENOMIC DNA]</scope>
    <source>
        <strain evidence="2 3">DSM 22789</strain>
    </source>
</reference>
<proteinExistence type="predicted"/>
<dbReference type="Proteomes" id="UP000198785">
    <property type="component" value="Unassembled WGS sequence"/>
</dbReference>
<accession>A0A1I6S5R4</accession>
<dbReference type="PANTHER" id="PTHR34315:SF1">
    <property type="entry name" value="INTRADIOL RING-CLEAVAGE DIOXYGENASES DOMAIN-CONTAINING PROTEIN-RELATED"/>
    <property type="match status" value="1"/>
</dbReference>
<dbReference type="GO" id="GO:0008199">
    <property type="term" value="F:ferric iron binding"/>
    <property type="evidence" value="ECO:0007669"/>
    <property type="project" value="InterPro"/>
</dbReference>
<keyword evidence="3" id="KW-1185">Reference proteome</keyword>
<keyword evidence="2" id="KW-0560">Oxidoreductase</keyword>
<dbReference type="OrthoDB" id="9800887at2"/>
<dbReference type="PANTHER" id="PTHR34315">
    <property type="match status" value="1"/>
</dbReference>
<dbReference type="AlphaFoldDB" id="A0A1I6S5R4"/>
<dbReference type="PROSITE" id="PS51257">
    <property type="entry name" value="PROKAR_LIPOPROTEIN"/>
    <property type="match status" value="1"/>
</dbReference>
<dbReference type="Pfam" id="PF00775">
    <property type="entry name" value="Dioxygenase_C"/>
    <property type="match status" value="1"/>
</dbReference>
<feature type="domain" description="Intradiol ring-cleavage dioxygenases" evidence="1">
    <location>
        <begin position="82"/>
        <end position="179"/>
    </location>
</feature>
<name>A0A1I6S5R4_9SPHI</name>
<evidence type="ECO:0000259" key="1">
    <source>
        <dbReference type="Pfam" id="PF00775"/>
    </source>
</evidence>
<dbReference type="SUPFAM" id="SSF49482">
    <property type="entry name" value="Aromatic compound dioxygenase"/>
    <property type="match status" value="1"/>
</dbReference>
<dbReference type="GO" id="GO:0016702">
    <property type="term" value="F:oxidoreductase activity, acting on single donors with incorporation of molecular oxygen, incorporation of two atoms of oxygen"/>
    <property type="evidence" value="ECO:0007669"/>
    <property type="project" value="InterPro"/>
</dbReference>
<protein>
    <submittedName>
        <fullName evidence="2">Dioxygenase</fullName>
    </submittedName>
</protein>
<evidence type="ECO:0000313" key="2">
    <source>
        <dbReference type="EMBL" id="SFS72243.1"/>
    </source>
</evidence>
<dbReference type="RefSeq" id="WP_093364769.1">
    <property type="nucleotide sequence ID" value="NZ_FOZZ01000004.1"/>
</dbReference>
<dbReference type="Gene3D" id="2.60.130.10">
    <property type="entry name" value="Aromatic compound dioxygenase"/>
    <property type="match status" value="1"/>
</dbReference>
<dbReference type="InterPro" id="IPR015889">
    <property type="entry name" value="Intradiol_dOase_core"/>
</dbReference>
<dbReference type="InterPro" id="IPR000627">
    <property type="entry name" value="Intradiol_dOase_C"/>
</dbReference>
<keyword evidence="2" id="KW-0223">Dioxygenase</keyword>
<evidence type="ECO:0000313" key="3">
    <source>
        <dbReference type="Proteomes" id="UP000198785"/>
    </source>
</evidence>
<sequence>MERKQFIRTLSFLAFSGPMALISCKKDDIDLTSEIGTDTTIDSTCTVTPSETEGPFPTKSPASYVRSDIRKGDGLGVEMAALITIASVKNSCSPLAGALVDIWHCDVDGNYSQYGGTQMQPANCQSVNWFRGRQTTDSNGLVTFNTIFPGWYQSRATHIHVHIYDATGKSLLVTQIAFQDSLSIDVNTNGSKYGYTKGTSGYTYNSRDNVFGDGVEKQMSTVTGSMAEGLEMKVTLRVNT</sequence>
<dbReference type="STRING" id="683125.SAMN05660206_104120"/>
<dbReference type="EMBL" id="FOZZ01000004">
    <property type="protein sequence ID" value="SFS72243.1"/>
    <property type="molecule type" value="Genomic_DNA"/>
</dbReference>
<organism evidence="2 3">
    <name type="scientific">Sphingobacterium wenxiniae</name>
    <dbReference type="NCBI Taxonomy" id="683125"/>
    <lineage>
        <taxon>Bacteria</taxon>
        <taxon>Pseudomonadati</taxon>
        <taxon>Bacteroidota</taxon>
        <taxon>Sphingobacteriia</taxon>
        <taxon>Sphingobacteriales</taxon>
        <taxon>Sphingobacteriaceae</taxon>
        <taxon>Sphingobacterium</taxon>
    </lineage>
</organism>